<dbReference type="AlphaFoldDB" id="A0AAW2IK50"/>
<accession>A0AAW2IK50</accession>
<name>A0AAW2IK50_9LAMI</name>
<dbReference type="Gene3D" id="3.30.530.20">
    <property type="match status" value="1"/>
</dbReference>
<reference evidence="1" key="2">
    <citation type="journal article" date="2024" name="Plant">
        <title>Genomic evolution and insights into agronomic trait innovations of Sesamum species.</title>
        <authorList>
            <person name="Miao H."/>
            <person name="Wang L."/>
            <person name="Qu L."/>
            <person name="Liu H."/>
            <person name="Sun Y."/>
            <person name="Le M."/>
            <person name="Wang Q."/>
            <person name="Wei S."/>
            <person name="Zheng Y."/>
            <person name="Lin W."/>
            <person name="Duan Y."/>
            <person name="Cao H."/>
            <person name="Xiong S."/>
            <person name="Wang X."/>
            <person name="Wei L."/>
            <person name="Li C."/>
            <person name="Ma Q."/>
            <person name="Ju M."/>
            <person name="Zhao R."/>
            <person name="Li G."/>
            <person name="Mu C."/>
            <person name="Tian Q."/>
            <person name="Mei H."/>
            <person name="Zhang T."/>
            <person name="Gao T."/>
            <person name="Zhang H."/>
        </authorList>
    </citation>
    <scope>NUCLEOTIDE SEQUENCE</scope>
    <source>
        <strain evidence="1">G01</strain>
    </source>
</reference>
<dbReference type="SUPFAM" id="SSF55961">
    <property type="entry name" value="Bet v1-like"/>
    <property type="match status" value="1"/>
</dbReference>
<gene>
    <name evidence="1" type="ORF">Sangu_2965800</name>
</gene>
<organism evidence="1">
    <name type="scientific">Sesamum angustifolium</name>
    <dbReference type="NCBI Taxonomy" id="2727405"/>
    <lineage>
        <taxon>Eukaryota</taxon>
        <taxon>Viridiplantae</taxon>
        <taxon>Streptophyta</taxon>
        <taxon>Embryophyta</taxon>
        <taxon>Tracheophyta</taxon>
        <taxon>Spermatophyta</taxon>
        <taxon>Magnoliopsida</taxon>
        <taxon>eudicotyledons</taxon>
        <taxon>Gunneridae</taxon>
        <taxon>Pentapetalae</taxon>
        <taxon>asterids</taxon>
        <taxon>lamiids</taxon>
        <taxon>Lamiales</taxon>
        <taxon>Pedaliaceae</taxon>
        <taxon>Sesamum</taxon>
    </lineage>
</organism>
<dbReference type="InterPro" id="IPR023393">
    <property type="entry name" value="START-like_dom_sf"/>
</dbReference>
<reference evidence="1" key="1">
    <citation type="submission" date="2020-06" db="EMBL/GenBank/DDBJ databases">
        <authorList>
            <person name="Li T."/>
            <person name="Hu X."/>
            <person name="Zhang T."/>
            <person name="Song X."/>
            <person name="Zhang H."/>
            <person name="Dai N."/>
            <person name="Sheng W."/>
            <person name="Hou X."/>
            <person name="Wei L."/>
        </authorList>
    </citation>
    <scope>NUCLEOTIDE SEQUENCE</scope>
    <source>
        <strain evidence="1">G01</strain>
        <tissue evidence="1">Leaf</tissue>
    </source>
</reference>
<evidence type="ECO:0000313" key="1">
    <source>
        <dbReference type="EMBL" id="KAL0282178.1"/>
    </source>
</evidence>
<sequence>MAQVLFHRVENEGKMAGRVSKEIEVMVPASEAWKVHGSLQLAKIVGEGSDGTILHAVSLPPGTGTGTAGLPWYKEKYTVVDDERRVKDAEVLEDGLMDLGFTVHRYRMEVIEKEECIVRGSIEYELKEKLLRMLRWFPLSPSLLSCSLLQIT</sequence>
<dbReference type="EMBL" id="JACGWK010001839">
    <property type="protein sequence ID" value="KAL0282178.1"/>
    <property type="molecule type" value="Genomic_DNA"/>
</dbReference>
<proteinExistence type="predicted"/>
<comment type="caution">
    <text evidence="1">The sequence shown here is derived from an EMBL/GenBank/DDBJ whole genome shotgun (WGS) entry which is preliminary data.</text>
</comment>
<protein>
    <submittedName>
        <fullName evidence="1">Uncharacterized protein</fullName>
    </submittedName>
</protein>